<dbReference type="HOGENOM" id="CLU_1418242_0_0_1"/>
<dbReference type="Proteomes" id="UP000054549">
    <property type="component" value="Unassembled WGS sequence"/>
</dbReference>
<evidence type="ECO:0000313" key="1">
    <source>
        <dbReference type="EMBL" id="KIL55822.1"/>
    </source>
</evidence>
<proteinExistence type="predicted"/>
<name>A0A0C2W3Y1_AMAMK</name>
<evidence type="ECO:0000313" key="2">
    <source>
        <dbReference type="Proteomes" id="UP000054549"/>
    </source>
</evidence>
<dbReference type="AlphaFoldDB" id="A0A0C2W3Y1"/>
<dbReference type="OrthoDB" id="10442245at2759"/>
<sequence length="192" mass="21674">PNFAMSVNDVALVMQPIEPNAKHLGFAVSRLTLQHFNAPDAVTTYVAPHNSDARQLVDHDDWPPPLLFDIAYGCAALNTWGVPQFVNLARQRTRDIYYHNDSGDGEPDVDVSGVDQKCYQQRLDSDARAARREQKKKQASNTKAADSQTPDFADIILGLWMHNARQGQRQARVMKAEKTREKVRTWLDSTKD</sequence>
<organism evidence="1 2">
    <name type="scientific">Amanita muscaria (strain Koide BX008)</name>
    <dbReference type="NCBI Taxonomy" id="946122"/>
    <lineage>
        <taxon>Eukaryota</taxon>
        <taxon>Fungi</taxon>
        <taxon>Dikarya</taxon>
        <taxon>Basidiomycota</taxon>
        <taxon>Agaricomycotina</taxon>
        <taxon>Agaricomycetes</taxon>
        <taxon>Agaricomycetidae</taxon>
        <taxon>Agaricales</taxon>
        <taxon>Pluteineae</taxon>
        <taxon>Amanitaceae</taxon>
        <taxon>Amanita</taxon>
    </lineage>
</organism>
<dbReference type="EMBL" id="KN818469">
    <property type="protein sequence ID" value="KIL55822.1"/>
    <property type="molecule type" value="Genomic_DNA"/>
</dbReference>
<accession>A0A0C2W3Y1</accession>
<keyword evidence="2" id="KW-1185">Reference proteome</keyword>
<dbReference type="InParanoid" id="A0A0C2W3Y1"/>
<reference evidence="1 2" key="1">
    <citation type="submission" date="2014-04" db="EMBL/GenBank/DDBJ databases">
        <title>Evolutionary Origins and Diversification of the Mycorrhizal Mutualists.</title>
        <authorList>
            <consortium name="DOE Joint Genome Institute"/>
            <consortium name="Mycorrhizal Genomics Consortium"/>
            <person name="Kohler A."/>
            <person name="Kuo A."/>
            <person name="Nagy L.G."/>
            <person name="Floudas D."/>
            <person name="Copeland A."/>
            <person name="Barry K.W."/>
            <person name="Cichocki N."/>
            <person name="Veneault-Fourrey C."/>
            <person name="LaButti K."/>
            <person name="Lindquist E.A."/>
            <person name="Lipzen A."/>
            <person name="Lundell T."/>
            <person name="Morin E."/>
            <person name="Murat C."/>
            <person name="Riley R."/>
            <person name="Ohm R."/>
            <person name="Sun H."/>
            <person name="Tunlid A."/>
            <person name="Henrissat B."/>
            <person name="Grigoriev I.V."/>
            <person name="Hibbett D.S."/>
            <person name="Martin F."/>
        </authorList>
    </citation>
    <scope>NUCLEOTIDE SEQUENCE [LARGE SCALE GENOMIC DNA]</scope>
    <source>
        <strain evidence="1 2">Koide BX008</strain>
    </source>
</reference>
<gene>
    <name evidence="1" type="ORF">M378DRAFT_90221</name>
</gene>
<protein>
    <submittedName>
        <fullName evidence="1">Uncharacterized protein</fullName>
    </submittedName>
</protein>
<feature type="non-terminal residue" evidence="1">
    <location>
        <position position="1"/>
    </location>
</feature>